<keyword evidence="8" id="KW-1185">Reference proteome</keyword>
<keyword evidence="2" id="KW-1003">Cell membrane</keyword>
<dbReference type="Gene3D" id="1.20.1250.20">
    <property type="entry name" value="MFS general substrate transporter like domains"/>
    <property type="match status" value="1"/>
</dbReference>
<evidence type="ECO:0000256" key="5">
    <source>
        <dbReference type="ARBA" id="ARBA00023136"/>
    </source>
</evidence>
<evidence type="ECO:0000256" key="1">
    <source>
        <dbReference type="ARBA" id="ARBA00004651"/>
    </source>
</evidence>
<dbReference type="InterPro" id="IPR036259">
    <property type="entry name" value="MFS_trans_sf"/>
</dbReference>
<comment type="subcellular location">
    <subcellularLocation>
        <location evidence="1">Cell membrane</location>
        <topology evidence="1">Multi-pass membrane protein</topology>
    </subcellularLocation>
</comment>
<evidence type="ECO:0000256" key="4">
    <source>
        <dbReference type="ARBA" id="ARBA00022989"/>
    </source>
</evidence>
<comment type="caution">
    <text evidence="7">The sequence shown here is derived from an EMBL/GenBank/DDBJ whole genome shotgun (WGS) entry which is preliminary data.</text>
</comment>
<dbReference type="RefSeq" id="WP_346150379.1">
    <property type="nucleotide sequence ID" value="NZ_BAAAUW010000001.1"/>
</dbReference>
<protein>
    <recommendedName>
        <fullName evidence="9">MFS transporter</fullName>
    </recommendedName>
</protein>
<dbReference type="SUPFAM" id="SSF103473">
    <property type="entry name" value="MFS general substrate transporter"/>
    <property type="match status" value="1"/>
</dbReference>
<evidence type="ECO:0000256" key="3">
    <source>
        <dbReference type="ARBA" id="ARBA00022692"/>
    </source>
</evidence>
<evidence type="ECO:0000313" key="7">
    <source>
        <dbReference type="EMBL" id="GAA3245814.1"/>
    </source>
</evidence>
<reference evidence="8" key="1">
    <citation type="journal article" date="2019" name="Int. J. Syst. Evol. Microbiol.">
        <title>The Global Catalogue of Microorganisms (GCM) 10K type strain sequencing project: providing services to taxonomists for standard genome sequencing and annotation.</title>
        <authorList>
            <consortium name="The Broad Institute Genomics Platform"/>
            <consortium name="The Broad Institute Genome Sequencing Center for Infectious Disease"/>
            <person name="Wu L."/>
            <person name="Ma J."/>
        </authorList>
    </citation>
    <scope>NUCLEOTIDE SEQUENCE [LARGE SCALE GENOMIC DNA]</scope>
    <source>
        <strain evidence="8">JCM 9381</strain>
    </source>
</reference>
<proteinExistence type="predicted"/>
<keyword evidence="3 6" id="KW-0812">Transmembrane</keyword>
<evidence type="ECO:0008006" key="9">
    <source>
        <dbReference type="Google" id="ProtNLM"/>
    </source>
</evidence>
<feature type="transmembrane region" description="Helical" evidence="6">
    <location>
        <begin position="51"/>
        <end position="71"/>
    </location>
</feature>
<organism evidence="7 8">
    <name type="scientific">Streptomyces labedae</name>
    <dbReference type="NCBI Taxonomy" id="285569"/>
    <lineage>
        <taxon>Bacteria</taxon>
        <taxon>Bacillati</taxon>
        <taxon>Actinomycetota</taxon>
        <taxon>Actinomycetes</taxon>
        <taxon>Kitasatosporales</taxon>
        <taxon>Streptomycetaceae</taxon>
        <taxon>Streptomyces</taxon>
    </lineage>
</organism>
<keyword evidence="4 6" id="KW-1133">Transmembrane helix</keyword>
<evidence type="ECO:0000256" key="6">
    <source>
        <dbReference type="SAM" id="Phobius"/>
    </source>
</evidence>
<dbReference type="PANTHER" id="PTHR23513">
    <property type="entry name" value="INTEGRAL MEMBRANE EFFLUX PROTEIN-RELATED"/>
    <property type="match status" value="1"/>
</dbReference>
<evidence type="ECO:0000256" key="2">
    <source>
        <dbReference type="ARBA" id="ARBA00022475"/>
    </source>
</evidence>
<keyword evidence="5 6" id="KW-0472">Membrane</keyword>
<evidence type="ECO:0000313" key="8">
    <source>
        <dbReference type="Proteomes" id="UP001500728"/>
    </source>
</evidence>
<dbReference type="PANTHER" id="PTHR23513:SF6">
    <property type="entry name" value="MAJOR FACILITATOR SUPERFAMILY ASSOCIATED DOMAIN-CONTAINING PROTEIN"/>
    <property type="match status" value="1"/>
</dbReference>
<accession>A0ABP6QNH3</accession>
<dbReference type="EMBL" id="BAAAUW010000001">
    <property type="protein sequence ID" value="GAA3245814.1"/>
    <property type="molecule type" value="Genomic_DNA"/>
</dbReference>
<gene>
    <name evidence="7" type="ORF">GCM10010469_01230</name>
</gene>
<sequence length="83" mass="8497">MGTSTGAVTFNSLLQAETPPTARGRVFAASDLIWQLGRLASLALGGWLADAAGITAVYVAGAALLATATLVGRTGLGRHRREM</sequence>
<dbReference type="Proteomes" id="UP001500728">
    <property type="component" value="Unassembled WGS sequence"/>
</dbReference>
<name>A0ABP6QNH3_9ACTN</name>